<sequence length="469" mass="49221">MSSAGCNFNVGTTERGRVRVIDPRSWAAAVPLVVVGALAAGLAAAFARDEVDVATVVALGLCAAVAELQGARLSGRLVASAGSALCILAALTVGPLGAAIVGLCAMLGDARKPYLRWFSYVGVYVTSGVAAGFAALSVGPLDASRDLGDYAAQAVLAAVAAFAANFVGNSFVAVVRGVRPLRQHLTMVLLVAGSGVFFPVPLIIVLAYGYDEASLVVLLFSLIPLLAANALLRLYRDKTALAQQFAQNNMALALALIRALDARDAYTAGHSAAVAVYARDLAEAAGLPPADVSKVQLAALLHDVGKIGVTTETLNKPGRLDDREWEEIRRHPIVGERIAGEAAMFGDVPTIIRHHHERLDGRGYPDALSGAEIPEASAIIGLADAYNAMTQSRSYRGALTPEAAIAELRRCAGTQFRPQLVELFVHILERRDEQYRLGSGSRFSLDGQRAAIVAELGDRRALLDIAPAA</sequence>
<reference evidence="4" key="1">
    <citation type="submission" date="2020-02" db="EMBL/GenBank/DDBJ databases">
        <authorList>
            <person name="Meier V. D."/>
        </authorList>
    </citation>
    <scope>NUCLEOTIDE SEQUENCE</scope>
    <source>
        <strain evidence="4">AVDCRST_MAG79</strain>
    </source>
</reference>
<proteinExistence type="predicted"/>
<accession>A0A6J4U1N4</accession>
<dbReference type="PROSITE" id="PS51832">
    <property type="entry name" value="HD_GYP"/>
    <property type="match status" value="1"/>
</dbReference>
<feature type="transmembrane region" description="Helical" evidence="1">
    <location>
        <begin position="150"/>
        <end position="175"/>
    </location>
</feature>
<keyword evidence="1" id="KW-1133">Transmembrane helix</keyword>
<dbReference type="PANTHER" id="PTHR45228:SF4">
    <property type="entry name" value="LIPOPROTEIN"/>
    <property type="match status" value="1"/>
</dbReference>
<dbReference type="InterPro" id="IPR037522">
    <property type="entry name" value="HD_GYP_dom"/>
</dbReference>
<gene>
    <name evidence="4" type="ORF">AVDCRST_MAG79-1617</name>
</gene>
<evidence type="ECO:0000259" key="3">
    <source>
        <dbReference type="PROSITE" id="PS51832"/>
    </source>
</evidence>
<feature type="domain" description="HD-GYP" evidence="3">
    <location>
        <begin position="245"/>
        <end position="440"/>
    </location>
</feature>
<feature type="domain" description="HD" evidence="2">
    <location>
        <begin position="267"/>
        <end position="389"/>
    </location>
</feature>
<dbReference type="PANTHER" id="PTHR45228">
    <property type="entry name" value="CYCLIC DI-GMP PHOSPHODIESTERASE TM_0186-RELATED"/>
    <property type="match status" value="1"/>
</dbReference>
<dbReference type="InterPro" id="IPR003607">
    <property type="entry name" value="HD/PDEase_dom"/>
</dbReference>
<dbReference type="SMART" id="SM00471">
    <property type="entry name" value="HDc"/>
    <property type="match status" value="1"/>
</dbReference>
<protein>
    <submittedName>
        <fullName evidence="4">Uncharacterized protein</fullName>
    </submittedName>
</protein>
<dbReference type="CDD" id="cd00077">
    <property type="entry name" value="HDc"/>
    <property type="match status" value="1"/>
</dbReference>
<dbReference type="NCBIfam" id="TIGR00277">
    <property type="entry name" value="HDIG"/>
    <property type="match status" value="1"/>
</dbReference>
<evidence type="ECO:0000256" key="1">
    <source>
        <dbReference type="SAM" id="Phobius"/>
    </source>
</evidence>
<dbReference type="AlphaFoldDB" id="A0A6J4U1N4"/>
<feature type="transmembrane region" description="Helical" evidence="1">
    <location>
        <begin position="187"/>
        <end position="209"/>
    </location>
</feature>
<feature type="transmembrane region" description="Helical" evidence="1">
    <location>
        <begin position="215"/>
        <end position="235"/>
    </location>
</feature>
<dbReference type="Gene3D" id="1.10.3210.10">
    <property type="entry name" value="Hypothetical protein af1432"/>
    <property type="match status" value="1"/>
</dbReference>
<organism evidence="4">
    <name type="scientific">uncultured Thermoleophilia bacterium</name>
    <dbReference type="NCBI Taxonomy" id="1497501"/>
    <lineage>
        <taxon>Bacteria</taxon>
        <taxon>Bacillati</taxon>
        <taxon>Actinomycetota</taxon>
        <taxon>Thermoleophilia</taxon>
        <taxon>environmental samples</taxon>
    </lineage>
</organism>
<dbReference type="PROSITE" id="PS51831">
    <property type="entry name" value="HD"/>
    <property type="match status" value="1"/>
</dbReference>
<dbReference type="InterPro" id="IPR006675">
    <property type="entry name" value="HDIG_dom"/>
</dbReference>
<feature type="transmembrane region" description="Helical" evidence="1">
    <location>
        <begin position="26"/>
        <end position="46"/>
    </location>
</feature>
<dbReference type="InterPro" id="IPR006674">
    <property type="entry name" value="HD_domain"/>
</dbReference>
<feature type="transmembrane region" description="Helical" evidence="1">
    <location>
        <begin position="117"/>
        <end position="138"/>
    </location>
</feature>
<keyword evidence="1" id="KW-0472">Membrane</keyword>
<dbReference type="InterPro" id="IPR052020">
    <property type="entry name" value="Cyclic_di-GMP/3'3'-cGAMP_PDE"/>
</dbReference>
<dbReference type="Pfam" id="PF13487">
    <property type="entry name" value="HD_5"/>
    <property type="match status" value="1"/>
</dbReference>
<feature type="transmembrane region" description="Helical" evidence="1">
    <location>
        <begin position="77"/>
        <end position="105"/>
    </location>
</feature>
<evidence type="ECO:0000259" key="2">
    <source>
        <dbReference type="PROSITE" id="PS51831"/>
    </source>
</evidence>
<dbReference type="SUPFAM" id="SSF109604">
    <property type="entry name" value="HD-domain/PDEase-like"/>
    <property type="match status" value="1"/>
</dbReference>
<dbReference type="EMBL" id="CADCWC010000243">
    <property type="protein sequence ID" value="CAA9538468.1"/>
    <property type="molecule type" value="Genomic_DNA"/>
</dbReference>
<keyword evidence="1" id="KW-0812">Transmembrane</keyword>
<name>A0A6J4U1N4_9ACTN</name>
<evidence type="ECO:0000313" key="4">
    <source>
        <dbReference type="EMBL" id="CAA9538468.1"/>
    </source>
</evidence>